<accession>A0A7S2XFR3</accession>
<evidence type="ECO:0008006" key="2">
    <source>
        <dbReference type="Google" id="ProtNLM"/>
    </source>
</evidence>
<proteinExistence type="predicted"/>
<dbReference type="PANTHER" id="PTHR43734:SF1">
    <property type="entry name" value="PHYTOENE DESATURASE"/>
    <property type="match status" value="1"/>
</dbReference>
<dbReference type="AlphaFoldDB" id="A0A7S2XFR3"/>
<reference evidence="1" key="1">
    <citation type="submission" date="2021-01" db="EMBL/GenBank/DDBJ databases">
        <authorList>
            <person name="Corre E."/>
            <person name="Pelletier E."/>
            <person name="Niang G."/>
            <person name="Scheremetjew M."/>
            <person name="Finn R."/>
            <person name="Kale V."/>
            <person name="Holt S."/>
            <person name="Cochrane G."/>
            <person name="Meng A."/>
            <person name="Brown T."/>
            <person name="Cohen L."/>
        </authorList>
    </citation>
    <scope>NUCLEOTIDE SEQUENCE</scope>
    <source>
        <strain evidence="1">CCMP622</strain>
    </source>
</reference>
<organism evidence="1">
    <name type="scientific">Lotharella oceanica</name>
    <dbReference type="NCBI Taxonomy" id="641309"/>
    <lineage>
        <taxon>Eukaryota</taxon>
        <taxon>Sar</taxon>
        <taxon>Rhizaria</taxon>
        <taxon>Cercozoa</taxon>
        <taxon>Chlorarachniophyceae</taxon>
        <taxon>Lotharella</taxon>
    </lineage>
</organism>
<dbReference type="EMBL" id="HBHP01032165">
    <property type="protein sequence ID" value="CAD9775820.1"/>
    <property type="molecule type" value="Transcribed_RNA"/>
</dbReference>
<protein>
    <recommendedName>
        <fullName evidence="2">Phytoene desaturase</fullName>
    </recommendedName>
</protein>
<name>A0A7S2XFR3_9EUKA</name>
<dbReference type="PANTHER" id="PTHR43734">
    <property type="entry name" value="PHYTOENE DESATURASE"/>
    <property type="match status" value="1"/>
</dbReference>
<gene>
    <name evidence="1" type="ORF">LSP00402_LOCUS19823</name>
</gene>
<sequence length="146" mass="15915">MVLVPAPPLTEEEGGSLEDLRDAEERLKAKAREAVIQRFEDAGMADFRSSIVDESIRGPLEWKALFNLRRGSVFGIAHPMDQLSLFRPAPEHPKLRNLFSVGASTRPGNGVPLVLVGAQQVANSILAREKELAAARRAMMKPSSAS</sequence>
<evidence type="ECO:0000313" key="1">
    <source>
        <dbReference type="EMBL" id="CAD9775820.1"/>
    </source>
</evidence>